<evidence type="ECO:0000313" key="2">
    <source>
        <dbReference type="EMBL" id="TBN57963.1"/>
    </source>
</evidence>
<feature type="region of interest" description="Disordered" evidence="1">
    <location>
        <begin position="199"/>
        <end position="220"/>
    </location>
</feature>
<protein>
    <submittedName>
        <fullName evidence="2">Uncharacterized protein</fullName>
    </submittedName>
</protein>
<evidence type="ECO:0000313" key="3">
    <source>
        <dbReference type="Proteomes" id="UP000294194"/>
    </source>
</evidence>
<dbReference type="Proteomes" id="UP000294194">
    <property type="component" value="Unassembled WGS sequence"/>
</dbReference>
<feature type="region of interest" description="Disordered" evidence="1">
    <location>
        <begin position="144"/>
        <end position="178"/>
    </location>
</feature>
<organism evidence="2 3">
    <name type="scientific">Glaciihabitans arcticus</name>
    <dbReference type="NCBI Taxonomy" id="2668039"/>
    <lineage>
        <taxon>Bacteria</taxon>
        <taxon>Bacillati</taxon>
        <taxon>Actinomycetota</taxon>
        <taxon>Actinomycetes</taxon>
        <taxon>Micrococcales</taxon>
        <taxon>Microbacteriaceae</taxon>
        <taxon>Glaciihabitans</taxon>
    </lineage>
</organism>
<gene>
    <name evidence="2" type="ORF">EYE40_11445</name>
</gene>
<evidence type="ECO:0000256" key="1">
    <source>
        <dbReference type="SAM" id="MobiDB-lite"/>
    </source>
</evidence>
<reference evidence="3" key="1">
    <citation type="submission" date="2019-02" db="EMBL/GenBank/DDBJ databases">
        <title>Glaciihabitans arcticus sp. nov., a psychrotolerant bacterium isolated from polar soil.</title>
        <authorList>
            <person name="Dahal R.H."/>
        </authorList>
    </citation>
    <scope>NUCLEOTIDE SEQUENCE [LARGE SCALE GENOMIC DNA]</scope>
    <source>
        <strain evidence="3">RP-3-7</strain>
    </source>
</reference>
<dbReference type="AlphaFoldDB" id="A0A4Q9GYS5"/>
<name>A0A4Q9GYS5_9MICO</name>
<sequence>METRAHATPGAALLLRLALGAALGLVFLLASLIFGSSSARADDAAEPGLVQGVLDTVLPADSSLGSAVNAVTEKPVAVVDRVVAKPVAVVERIVEKVVVKTVVPVVEPAVEPVLDAAPAVVSSKPVAVEPAAVAAVVPVEAPAGAAPADDHATPAEAPAAPGDSTLTPGPALGSSGGAGGVVGDLGGFGVLGPVASSTQFSPAGFSPPGAPTFASDTTPD</sequence>
<dbReference type="RefSeq" id="WP_130982072.1">
    <property type="nucleotide sequence ID" value="NZ_SISG01000001.1"/>
</dbReference>
<proteinExistence type="predicted"/>
<dbReference type="EMBL" id="SISG01000001">
    <property type="protein sequence ID" value="TBN57963.1"/>
    <property type="molecule type" value="Genomic_DNA"/>
</dbReference>
<keyword evidence="3" id="KW-1185">Reference proteome</keyword>
<accession>A0A4Q9GYS5</accession>
<comment type="caution">
    <text evidence="2">The sequence shown here is derived from an EMBL/GenBank/DDBJ whole genome shotgun (WGS) entry which is preliminary data.</text>
</comment>